<sequence length="341" mass="39291">MKASTRPVASVAYSADDKFIPAHQLAASLIDLAMSRGVDKNRLLRGTRIFYQDIRTGSSQLSAEQLLRLMANAKAQVGGYDCAFQLGRRLFPGNYGAISNALLHCRNMQDVLRLLNVFMAHICPFMQGYTYRDANQYHLVINDALGCGTQWQFIVETYFSAFVAAAKLLLGRRLPFHFDFPFVRPRYIQEYETNLGFRLNFSQPVLRIRFDLEWLKMPFNQQSQSLKWHAVQQLKQQAYPSQGFVAAVRDSLRHKRNQSLQDTAQQFAMSPATFKRKLQQHGVRFQQLQDELGLQQAIYLLQVKKLNNEDSAHVMEFSDIPNFRRAVKRWTGFTPTQLRIG</sequence>
<dbReference type="RefSeq" id="WP_068373041.1">
    <property type="nucleotide sequence ID" value="NZ_LSNE01000003.1"/>
</dbReference>
<dbReference type="GO" id="GO:0003700">
    <property type="term" value="F:DNA-binding transcription factor activity"/>
    <property type="evidence" value="ECO:0007669"/>
    <property type="project" value="InterPro"/>
</dbReference>
<keyword evidence="2" id="KW-0238">DNA-binding</keyword>
<evidence type="ECO:0000256" key="2">
    <source>
        <dbReference type="ARBA" id="ARBA00023125"/>
    </source>
</evidence>
<organism evidence="5 6">
    <name type="scientific">Paraglaciecola hydrolytica</name>
    <dbReference type="NCBI Taxonomy" id="1799789"/>
    <lineage>
        <taxon>Bacteria</taxon>
        <taxon>Pseudomonadati</taxon>
        <taxon>Pseudomonadota</taxon>
        <taxon>Gammaproteobacteria</taxon>
        <taxon>Alteromonadales</taxon>
        <taxon>Alteromonadaceae</taxon>
        <taxon>Paraglaciecola</taxon>
    </lineage>
</organism>
<dbReference type="GO" id="GO:0000976">
    <property type="term" value="F:transcription cis-regulatory region binding"/>
    <property type="evidence" value="ECO:0007669"/>
    <property type="project" value="TreeGrafter"/>
</dbReference>
<dbReference type="GO" id="GO:0005829">
    <property type="term" value="C:cytosol"/>
    <property type="evidence" value="ECO:0007669"/>
    <property type="project" value="TreeGrafter"/>
</dbReference>
<feature type="domain" description="HTH araC/xylS-type" evidence="4">
    <location>
        <begin position="242"/>
        <end position="341"/>
    </location>
</feature>
<dbReference type="STRING" id="1799789.AX660_07260"/>
<protein>
    <submittedName>
        <fullName evidence="5">Transcriptional regulator</fullName>
    </submittedName>
</protein>
<name>A0A136A3K8_9ALTE</name>
<gene>
    <name evidence="5" type="ORF">AX660_07260</name>
</gene>
<evidence type="ECO:0000259" key="4">
    <source>
        <dbReference type="PROSITE" id="PS01124"/>
    </source>
</evidence>
<evidence type="ECO:0000256" key="3">
    <source>
        <dbReference type="ARBA" id="ARBA00023163"/>
    </source>
</evidence>
<keyword evidence="3" id="KW-0804">Transcription</keyword>
<dbReference type="PANTHER" id="PTHR47894:SF1">
    <property type="entry name" value="HTH-TYPE TRANSCRIPTIONAL REGULATOR VQSM"/>
    <property type="match status" value="1"/>
</dbReference>
<dbReference type="PROSITE" id="PS01124">
    <property type="entry name" value="HTH_ARAC_FAMILY_2"/>
    <property type="match status" value="1"/>
</dbReference>
<dbReference type="Gene3D" id="1.10.10.60">
    <property type="entry name" value="Homeodomain-like"/>
    <property type="match status" value="1"/>
</dbReference>
<dbReference type="OrthoDB" id="6079354at2"/>
<keyword evidence="6" id="KW-1185">Reference proteome</keyword>
<dbReference type="EMBL" id="LSNE01000003">
    <property type="protein sequence ID" value="KXI29821.1"/>
    <property type="molecule type" value="Genomic_DNA"/>
</dbReference>
<dbReference type="Pfam" id="PF12833">
    <property type="entry name" value="HTH_18"/>
    <property type="match status" value="1"/>
</dbReference>
<reference evidence="6" key="1">
    <citation type="submission" date="2016-02" db="EMBL/GenBank/DDBJ databases">
        <authorList>
            <person name="Schultz-Johansen M."/>
            <person name="Glaring M.A."/>
            <person name="Bech P.K."/>
            <person name="Stougaard P."/>
        </authorList>
    </citation>
    <scope>NUCLEOTIDE SEQUENCE [LARGE SCALE GENOMIC DNA]</scope>
    <source>
        <strain evidence="6">S66</strain>
    </source>
</reference>
<dbReference type="InterPro" id="IPR018060">
    <property type="entry name" value="HTH_AraC"/>
</dbReference>
<dbReference type="Pfam" id="PF12625">
    <property type="entry name" value="Arabinose_bd"/>
    <property type="match status" value="1"/>
</dbReference>
<comment type="caution">
    <text evidence="5">The sequence shown here is derived from an EMBL/GenBank/DDBJ whole genome shotgun (WGS) entry which is preliminary data.</text>
</comment>
<evidence type="ECO:0000313" key="5">
    <source>
        <dbReference type="EMBL" id="KXI29821.1"/>
    </source>
</evidence>
<keyword evidence="1" id="KW-0805">Transcription regulation</keyword>
<dbReference type="PANTHER" id="PTHR47894">
    <property type="entry name" value="HTH-TYPE TRANSCRIPTIONAL REGULATOR GADX"/>
    <property type="match status" value="1"/>
</dbReference>
<dbReference type="SMART" id="SM00342">
    <property type="entry name" value="HTH_ARAC"/>
    <property type="match status" value="1"/>
</dbReference>
<dbReference type="AlphaFoldDB" id="A0A136A3K8"/>
<evidence type="ECO:0000313" key="6">
    <source>
        <dbReference type="Proteomes" id="UP000070299"/>
    </source>
</evidence>
<accession>A0A136A3K8</accession>
<dbReference type="SUPFAM" id="SSF46689">
    <property type="entry name" value="Homeodomain-like"/>
    <property type="match status" value="1"/>
</dbReference>
<proteinExistence type="predicted"/>
<dbReference type="InterPro" id="IPR009057">
    <property type="entry name" value="Homeodomain-like_sf"/>
</dbReference>
<dbReference type="Proteomes" id="UP000070299">
    <property type="component" value="Unassembled WGS sequence"/>
</dbReference>
<evidence type="ECO:0000256" key="1">
    <source>
        <dbReference type="ARBA" id="ARBA00023015"/>
    </source>
</evidence>
<dbReference type="InterPro" id="IPR032687">
    <property type="entry name" value="AraC-type_N"/>
</dbReference>